<comment type="subcellular location">
    <subcellularLocation>
        <location evidence="1">Cell membrane</location>
        <topology evidence="1">Multi-pass membrane protein</topology>
    </subcellularLocation>
</comment>
<name>A0A813L029_POLGL</name>
<evidence type="ECO:0000256" key="3">
    <source>
        <dbReference type="ARBA" id="ARBA00022475"/>
    </source>
</evidence>
<reference evidence="7" key="1">
    <citation type="submission" date="2021-02" db="EMBL/GenBank/DDBJ databases">
        <authorList>
            <person name="Dougan E. K."/>
            <person name="Rhodes N."/>
            <person name="Thang M."/>
            <person name="Chan C."/>
        </authorList>
    </citation>
    <scope>NUCLEOTIDE SEQUENCE</scope>
</reference>
<evidence type="ECO:0000256" key="1">
    <source>
        <dbReference type="ARBA" id="ARBA00004651"/>
    </source>
</evidence>
<dbReference type="Pfam" id="PF07690">
    <property type="entry name" value="MFS_1"/>
    <property type="match status" value="1"/>
</dbReference>
<dbReference type="InterPro" id="IPR011701">
    <property type="entry name" value="MFS"/>
</dbReference>
<dbReference type="Proteomes" id="UP000626109">
    <property type="component" value="Unassembled WGS sequence"/>
</dbReference>
<evidence type="ECO:0000313" key="8">
    <source>
        <dbReference type="Proteomes" id="UP000626109"/>
    </source>
</evidence>
<gene>
    <name evidence="7" type="ORF">PGLA2088_LOCUS39585</name>
</gene>
<protein>
    <recommendedName>
        <fullName evidence="6">Major facilitator superfamily (MFS) profile domain-containing protein</fullName>
    </recommendedName>
</protein>
<keyword evidence="5" id="KW-1133">Transmembrane helix</keyword>
<feature type="transmembrane region" description="Helical" evidence="5">
    <location>
        <begin position="59"/>
        <end position="78"/>
    </location>
</feature>
<dbReference type="PANTHER" id="PTHR43528">
    <property type="entry name" value="ALPHA-KETOGLUTARATE PERMEASE"/>
    <property type="match status" value="1"/>
</dbReference>
<keyword evidence="3" id="KW-1003">Cell membrane</keyword>
<feature type="transmembrane region" description="Helical" evidence="5">
    <location>
        <begin position="389"/>
        <end position="410"/>
    </location>
</feature>
<proteinExistence type="predicted"/>
<dbReference type="InterPro" id="IPR036259">
    <property type="entry name" value="MFS_trans_sf"/>
</dbReference>
<evidence type="ECO:0000313" key="7">
    <source>
        <dbReference type="EMBL" id="CAE8717537.1"/>
    </source>
</evidence>
<organism evidence="7 8">
    <name type="scientific">Polarella glacialis</name>
    <name type="common">Dinoflagellate</name>
    <dbReference type="NCBI Taxonomy" id="89957"/>
    <lineage>
        <taxon>Eukaryota</taxon>
        <taxon>Sar</taxon>
        <taxon>Alveolata</taxon>
        <taxon>Dinophyceae</taxon>
        <taxon>Suessiales</taxon>
        <taxon>Suessiaceae</taxon>
        <taxon>Polarella</taxon>
    </lineage>
</organism>
<dbReference type="InterPro" id="IPR051084">
    <property type="entry name" value="H+-coupled_symporters"/>
</dbReference>
<feature type="transmembrane region" description="Helical" evidence="5">
    <location>
        <begin position="324"/>
        <end position="345"/>
    </location>
</feature>
<evidence type="ECO:0000256" key="2">
    <source>
        <dbReference type="ARBA" id="ARBA00022448"/>
    </source>
</evidence>
<feature type="domain" description="Major facilitator superfamily (MFS) profile" evidence="6">
    <location>
        <begin position="32"/>
        <end position="445"/>
    </location>
</feature>
<feature type="transmembrane region" description="Helical" evidence="5">
    <location>
        <begin position="351"/>
        <end position="377"/>
    </location>
</feature>
<dbReference type="GO" id="GO:0005886">
    <property type="term" value="C:plasma membrane"/>
    <property type="evidence" value="ECO:0007669"/>
    <property type="project" value="UniProtKB-SubCell"/>
</dbReference>
<dbReference type="SUPFAM" id="SSF103473">
    <property type="entry name" value="MFS general substrate transporter"/>
    <property type="match status" value="1"/>
</dbReference>
<dbReference type="EMBL" id="CAJNNW010033174">
    <property type="protein sequence ID" value="CAE8717537.1"/>
    <property type="molecule type" value="Genomic_DNA"/>
</dbReference>
<sequence>MASRAESDTDSSDDSTGSADLGRSELWALLRRMWPLFLGNMLEWYEFAVYGYLAGFLKANYFGGSATAVWLGYGASFIMRPIGGILFGVAADRCGRRPVTLISLLGMVFATGMQGALPVAQGEGGSAWSLYALVLLRLLQGVCVGGEEGAVISMLAEEAPLRYKNLATACYFTVAFVAFMITAGLVFLLEAILSPAQMMSWGWRLPFLLVLPFGLVAFWGRRKIVETEDFRQAIRDASIEPKPSRRVRFLAKFSVVRQYCGHVALGAAAAAGFSALFYTASAWSIAHLKAKGLPNPNLLAVSQQAVLVVTSPFFGWLGDQVGVATMMLAGAFLTMILGVPVFAIMDSDPTNWGTAFLCLGIGYGLPISICASASSLFCAELFPTQGRSLGIGLTHNLAMSLVGGAAGYTAQKSLQFSELGPGIYISAWGALSTLAISIGLAARAVGRAKLAHMRSDPYFNLVPGRTATDAGIVAGDIGAGIEETSEA</sequence>
<dbReference type="InterPro" id="IPR020846">
    <property type="entry name" value="MFS_dom"/>
</dbReference>
<dbReference type="PANTHER" id="PTHR43528:SF1">
    <property type="entry name" value="ALPHA-KETOGLUTARATE PERMEASE"/>
    <property type="match status" value="1"/>
</dbReference>
<feature type="transmembrane region" description="Helical" evidence="5">
    <location>
        <begin position="166"/>
        <end position="189"/>
    </location>
</feature>
<evidence type="ECO:0000256" key="5">
    <source>
        <dbReference type="SAM" id="Phobius"/>
    </source>
</evidence>
<comment type="caution">
    <text evidence="7">The sequence shown here is derived from an EMBL/GenBank/DDBJ whole genome shotgun (WGS) entry which is preliminary data.</text>
</comment>
<accession>A0A813L029</accession>
<dbReference type="AlphaFoldDB" id="A0A813L029"/>
<feature type="transmembrane region" description="Helical" evidence="5">
    <location>
        <begin position="422"/>
        <end position="445"/>
    </location>
</feature>
<feature type="transmembrane region" description="Helical" evidence="5">
    <location>
        <begin position="298"/>
        <end position="317"/>
    </location>
</feature>
<dbReference type="PROSITE" id="PS50850">
    <property type="entry name" value="MFS"/>
    <property type="match status" value="1"/>
</dbReference>
<evidence type="ECO:0000256" key="4">
    <source>
        <dbReference type="ARBA" id="ARBA00022847"/>
    </source>
</evidence>
<evidence type="ECO:0000259" key="6">
    <source>
        <dbReference type="PROSITE" id="PS50850"/>
    </source>
</evidence>
<keyword evidence="4" id="KW-0769">Symport</keyword>
<feature type="transmembrane region" description="Helical" evidence="5">
    <location>
        <begin position="263"/>
        <end position="286"/>
    </location>
</feature>
<keyword evidence="2" id="KW-0813">Transport</keyword>
<keyword evidence="5" id="KW-0472">Membrane</keyword>
<dbReference type="Gene3D" id="1.20.1250.20">
    <property type="entry name" value="MFS general substrate transporter like domains"/>
    <property type="match status" value="2"/>
</dbReference>
<keyword evidence="5" id="KW-0812">Transmembrane</keyword>
<feature type="transmembrane region" description="Helical" evidence="5">
    <location>
        <begin position="201"/>
        <end position="220"/>
    </location>
</feature>
<feature type="transmembrane region" description="Helical" evidence="5">
    <location>
        <begin position="33"/>
        <end position="53"/>
    </location>
</feature>
<dbReference type="GO" id="GO:0015293">
    <property type="term" value="F:symporter activity"/>
    <property type="evidence" value="ECO:0007669"/>
    <property type="project" value="UniProtKB-KW"/>
</dbReference>